<sequence length="204" mass="23070">MSAKKECGHHGHHKHHKLLKFILGVVLVIIILILLAILIIWLVLRPTRPRFFLQDTSIYQLNLTSPNYLTTTLQLTISSRNPNDRVGIYYDHLDTYVSYKGQQITLATALPKGYQGHHDVSVWSPYLYGTNVPLAPFLMASLGQDENAGFLLLYVHVDGKLRWRVGSWMSGHYHIGVSCPAFFTCDADKGSFHFQQTTSCSVDV</sequence>
<evidence type="ECO:0000259" key="6">
    <source>
        <dbReference type="Pfam" id="PF03168"/>
    </source>
</evidence>
<dbReference type="OrthoDB" id="1426517at2759"/>
<evidence type="ECO:0000256" key="3">
    <source>
        <dbReference type="ARBA" id="ARBA00022989"/>
    </source>
</evidence>
<dbReference type="Proteomes" id="UP001085076">
    <property type="component" value="Miscellaneous, Linkage group lg06"/>
</dbReference>
<reference evidence="7" key="1">
    <citation type="submission" date="2021-03" db="EMBL/GenBank/DDBJ databases">
        <authorList>
            <person name="Li Z."/>
            <person name="Yang C."/>
        </authorList>
    </citation>
    <scope>NUCLEOTIDE SEQUENCE</scope>
    <source>
        <strain evidence="7">Dzin_1.0</strain>
        <tissue evidence="7">Leaf</tissue>
    </source>
</reference>
<organism evidence="7 8">
    <name type="scientific">Dioscorea zingiberensis</name>
    <dbReference type="NCBI Taxonomy" id="325984"/>
    <lineage>
        <taxon>Eukaryota</taxon>
        <taxon>Viridiplantae</taxon>
        <taxon>Streptophyta</taxon>
        <taxon>Embryophyta</taxon>
        <taxon>Tracheophyta</taxon>
        <taxon>Spermatophyta</taxon>
        <taxon>Magnoliopsida</taxon>
        <taxon>Liliopsida</taxon>
        <taxon>Dioscoreales</taxon>
        <taxon>Dioscoreaceae</taxon>
        <taxon>Dioscorea</taxon>
    </lineage>
</organism>
<comment type="subcellular location">
    <subcellularLocation>
        <location evidence="1">Membrane</location>
        <topology evidence="1">Single-pass membrane protein</topology>
    </subcellularLocation>
</comment>
<dbReference type="InterPro" id="IPR004864">
    <property type="entry name" value="LEA_2"/>
</dbReference>
<evidence type="ECO:0000256" key="4">
    <source>
        <dbReference type="ARBA" id="ARBA00023136"/>
    </source>
</evidence>
<keyword evidence="8" id="KW-1185">Reference proteome</keyword>
<evidence type="ECO:0000256" key="1">
    <source>
        <dbReference type="ARBA" id="ARBA00004167"/>
    </source>
</evidence>
<reference evidence="7" key="2">
    <citation type="journal article" date="2022" name="Hortic Res">
        <title>The genome of Dioscorea zingiberensis sheds light on the biosynthesis, origin and evolution of the medicinally important diosgenin saponins.</title>
        <authorList>
            <person name="Li Y."/>
            <person name="Tan C."/>
            <person name="Li Z."/>
            <person name="Guo J."/>
            <person name="Li S."/>
            <person name="Chen X."/>
            <person name="Wang C."/>
            <person name="Dai X."/>
            <person name="Yang H."/>
            <person name="Song W."/>
            <person name="Hou L."/>
            <person name="Xu J."/>
            <person name="Tong Z."/>
            <person name="Xu A."/>
            <person name="Yuan X."/>
            <person name="Wang W."/>
            <person name="Yang Q."/>
            <person name="Chen L."/>
            <person name="Sun Z."/>
            <person name="Wang K."/>
            <person name="Pan B."/>
            <person name="Chen J."/>
            <person name="Bao Y."/>
            <person name="Liu F."/>
            <person name="Qi X."/>
            <person name="Gang D.R."/>
            <person name="Wen J."/>
            <person name="Li J."/>
        </authorList>
    </citation>
    <scope>NUCLEOTIDE SEQUENCE</scope>
    <source>
        <strain evidence="7">Dzin_1.0</strain>
    </source>
</reference>
<keyword evidence="4 5" id="KW-0472">Membrane</keyword>
<dbReference type="AlphaFoldDB" id="A0A9D5HAY8"/>
<name>A0A9D5HAY8_9LILI</name>
<dbReference type="InterPro" id="IPR044839">
    <property type="entry name" value="NDR1-like"/>
</dbReference>
<evidence type="ECO:0000256" key="2">
    <source>
        <dbReference type="ARBA" id="ARBA00022692"/>
    </source>
</evidence>
<dbReference type="PANTHER" id="PTHR31415">
    <property type="entry name" value="OS05G0367900 PROTEIN"/>
    <property type="match status" value="1"/>
</dbReference>
<dbReference type="EMBL" id="JAGGNH010000006">
    <property type="protein sequence ID" value="KAJ0969645.1"/>
    <property type="molecule type" value="Genomic_DNA"/>
</dbReference>
<evidence type="ECO:0000313" key="8">
    <source>
        <dbReference type="Proteomes" id="UP001085076"/>
    </source>
</evidence>
<gene>
    <name evidence="7" type="ORF">J5N97_022522</name>
</gene>
<keyword evidence="2 5" id="KW-0812">Transmembrane</keyword>
<dbReference type="PANTHER" id="PTHR31415:SF166">
    <property type="entry name" value="LATE EMBRYOGENESIS ABUNDANT (LEA) HYDROXYPROLINE-RICH GLYCOPROTEIN FAMILY"/>
    <property type="match status" value="1"/>
</dbReference>
<feature type="transmembrane region" description="Helical" evidence="5">
    <location>
        <begin position="21"/>
        <end position="44"/>
    </location>
</feature>
<dbReference type="GO" id="GO:0098542">
    <property type="term" value="P:defense response to other organism"/>
    <property type="evidence" value="ECO:0007669"/>
    <property type="project" value="InterPro"/>
</dbReference>
<keyword evidence="3 5" id="KW-1133">Transmembrane helix</keyword>
<evidence type="ECO:0000256" key="5">
    <source>
        <dbReference type="SAM" id="Phobius"/>
    </source>
</evidence>
<dbReference type="Pfam" id="PF03168">
    <property type="entry name" value="LEA_2"/>
    <property type="match status" value="1"/>
</dbReference>
<evidence type="ECO:0000313" key="7">
    <source>
        <dbReference type="EMBL" id="KAJ0969645.1"/>
    </source>
</evidence>
<proteinExistence type="predicted"/>
<dbReference type="GO" id="GO:0005886">
    <property type="term" value="C:plasma membrane"/>
    <property type="evidence" value="ECO:0007669"/>
    <property type="project" value="TreeGrafter"/>
</dbReference>
<protein>
    <recommendedName>
        <fullName evidence="6">Late embryogenesis abundant protein LEA-2 subgroup domain-containing protein</fullName>
    </recommendedName>
</protein>
<dbReference type="GO" id="GO:0009506">
    <property type="term" value="C:plasmodesma"/>
    <property type="evidence" value="ECO:0007669"/>
    <property type="project" value="TreeGrafter"/>
</dbReference>
<comment type="caution">
    <text evidence="7">The sequence shown here is derived from an EMBL/GenBank/DDBJ whole genome shotgun (WGS) entry which is preliminary data.</text>
</comment>
<feature type="domain" description="Late embryogenesis abundant protein LEA-2 subgroup" evidence="6">
    <location>
        <begin position="76"/>
        <end position="179"/>
    </location>
</feature>
<accession>A0A9D5HAY8</accession>